<feature type="domain" description="Peptidase M20 dimerisation" evidence="5">
    <location>
        <begin position="231"/>
        <end position="382"/>
    </location>
</feature>
<reference evidence="7" key="1">
    <citation type="journal article" date="2019" name="Int. J. Syst. Evol. Microbiol.">
        <title>The Global Catalogue of Microorganisms (GCM) 10K type strain sequencing project: providing services to taxonomists for standard genome sequencing and annotation.</title>
        <authorList>
            <consortium name="The Broad Institute Genomics Platform"/>
            <consortium name="The Broad Institute Genome Sequencing Center for Infectious Disease"/>
            <person name="Wu L."/>
            <person name="Ma J."/>
        </authorList>
    </citation>
    <scope>NUCLEOTIDE SEQUENCE [LARGE SCALE GENOMIC DNA]</scope>
    <source>
        <strain evidence="7">YJ-61-S</strain>
    </source>
</reference>
<dbReference type="Pfam" id="PF01546">
    <property type="entry name" value="Peptidase_M20"/>
    <property type="match status" value="1"/>
</dbReference>
<dbReference type="Gene3D" id="3.40.630.10">
    <property type="entry name" value="Zn peptidases"/>
    <property type="match status" value="1"/>
</dbReference>
<evidence type="ECO:0000259" key="5">
    <source>
        <dbReference type="Pfam" id="PF07687"/>
    </source>
</evidence>
<evidence type="ECO:0000256" key="2">
    <source>
        <dbReference type="ARBA" id="ARBA00022723"/>
    </source>
</evidence>
<evidence type="ECO:0000256" key="3">
    <source>
        <dbReference type="ARBA" id="ARBA00022801"/>
    </source>
</evidence>
<feature type="chain" id="PRO_5046910449" evidence="4">
    <location>
        <begin position="19"/>
        <end position="499"/>
    </location>
</feature>
<dbReference type="Proteomes" id="UP001596043">
    <property type="component" value="Unassembled WGS sequence"/>
</dbReference>
<evidence type="ECO:0000256" key="1">
    <source>
        <dbReference type="ARBA" id="ARBA00022670"/>
    </source>
</evidence>
<organism evidence="6 7">
    <name type="scientific">Dokdonia ponticola</name>
    <dbReference type="NCBI Taxonomy" id="2041041"/>
    <lineage>
        <taxon>Bacteria</taxon>
        <taxon>Pseudomonadati</taxon>
        <taxon>Bacteroidota</taxon>
        <taxon>Flavobacteriia</taxon>
        <taxon>Flavobacteriales</taxon>
        <taxon>Flavobacteriaceae</taxon>
        <taxon>Dokdonia</taxon>
    </lineage>
</organism>
<evidence type="ECO:0000313" key="6">
    <source>
        <dbReference type="EMBL" id="MFC4634497.1"/>
    </source>
</evidence>
<dbReference type="PANTHER" id="PTHR43270:SF8">
    <property type="entry name" value="DI- AND TRIPEPTIDASE DUG2-RELATED"/>
    <property type="match status" value="1"/>
</dbReference>
<keyword evidence="1" id="KW-0645">Protease</keyword>
<feature type="signal peptide" evidence="4">
    <location>
        <begin position="1"/>
        <end position="18"/>
    </location>
</feature>
<dbReference type="SUPFAM" id="SSF53187">
    <property type="entry name" value="Zn-dependent exopeptidases"/>
    <property type="match status" value="1"/>
</dbReference>
<keyword evidence="7" id="KW-1185">Reference proteome</keyword>
<keyword evidence="4" id="KW-0732">Signal</keyword>
<dbReference type="EMBL" id="JBHSFV010000006">
    <property type="protein sequence ID" value="MFC4634497.1"/>
    <property type="molecule type" value="Genomic_DNA"/>
</dbReference>
<dbReference type="InterPro" id="IPR011650">
    <property type="entry name" value="Peptidase_M20_dimer"/>
</dbReference>
<dbReference type="Pfam" id="PF07687">
    <property type="entry name" value="M20_dimer"/>
    <property type="match status" value="1"/>
</dbReference>
<name>A0ABV9HXE5_9FLAO</name>
<dbReference type="Gene3D" id="3.30.70.360">
    <property type="match status" value="1"/>
</dbReference>
<dbReference type="RefSeq" id="WP_379978811.1">
    <property type="nucleotide sequence ID" value="NZ_JBHSFV010000006.1"/>
</dbReference>
<dbReference type="InterPro" id="IPR051458">
    <property type="entry name" value="Cyt/Met_Dipeptidase"/>
</dbReference>
<sequence>MKLTHLLCLLLIPFFMQGQTNDTTIINDGLKSTLLLHKEFLSIPNLPENKEVMLKNIQWAAKKYDALDFKTTFLETSTLPILIAEKEYDPSYKTVLFYFHIDGQPVNPDAWDQDHPFTPVLKEKTEDGKWQKIDWNRLNGEINDEWRIFARSAADDKAPIIMLLSALNILKEKNNTPKFNIKVIFDPEEEYESTALLSTLDMYKERYASDYFIVMDGPTHNSNKPTISFGCRGIATCEITTYGAKVPQHSGHYGNYAPNPVFSLANLVSSMKDEGGKVLIKDYYKGIEIDPSVFEILESVPYDANELNKELGIYASEKVGRNYQESLQYPSLNVRQIGTSWKGKGLKTVIPEYATANIDVRLVPETEGWAQLEKIKKHIKQQGYYVIDRDPTDVERQKYPKIVKFTGLHSVNAFRTSPDSDFGKKVRNQLIEDFNEDPIMIRLMGGTVPIVPLINALDVPTVIVPTVNMDNNQHSPNENIRIGNMRQGIAICLSILRME</sequence>
<evidence type="ECO:0000256" key="4">
    <source>
        <dbReference type="SAM" id="SignalP"/>
    </source>
</evidence>
<evidence type="ECO:0000313" key="7">
    <source>
        <dbReference type="Proteomes" id="UP001596043"/>
    </source>
</evidence>
<protein>
    <submittedName>
        <fullName evidence="6">M20/M25/M40 family metallo-hydrolase</fullName>
    </submittedName>
</protein>
<keyword evidence="2" id="KW-0479">Metal-binding</keyword>
<comment type="caution">
    <text evidence="6">The sequence shown here is derived from an EMBL/GenBank/DDBJ whole genome shotgun (WGS) entry which is preliminary data.</text>
</comment>
<keyword evidence="3" id="KW-0378">Hydrolase</keyword>
<dbReference type="PANTHER" id="PTHR43270">
    <property type="entry name" value="BETA-ALA-HIS DIPEPTIDASE"/>
    <property type="match status" value="1"/>
</dbReference>
<accession>A0ABV9HXE5</accession>
<proteinExistence type="predicted"/>
<dbReference type="InterPro" id="IPR002933">
    <property type="entry name" value="Peptidase_M20"/>
</dbReference>
<gene>
    <name evidence="6" type="ORF">ACFO3O_11300</name>
</gene>